<dbReference type="EMBL" id="CAJVPY010030097">
    <property type="protein sequence ID" value="CAG8795013.1"/>
    <property type="molecule type" value="Genomic_DNA"/>
</dbReference>
<name>A0A9N9JSF0_9GLOM</name>
<evidence type="ECO:0000256" key="1">
    <source>
        <dbReference type="SAM" id="MobiDB-lite"/>
    </source>
</evidence>
<organism evidence="2 3">
    <name type="scientific">Dentiscutata erythropus</name>
    <dbReference type="NCBI Taxonomy" id="1348616"/>
    <lineage>
        <taxon>Eukaryota</taxon>
        <taxon>Fungi</taxon>
        <taxon>Fungi incertae sedis</taxon>
        <taxon>Mucoromycota</taxon>
        <taxon>Glomeromycotina</taxon>
        <taxon>Glomeromycetes</taxon>
        <taxon>Diversisporales</taxon>
        <taxon>Gigasporaceae</taxon>
        <taxon>Dentiscutata</taxon>
    </lineage>
</organism>
<feature type="non-terminal residue" evidence="2">
    <location>
        <position position="222"/>
    </location>
</feature>
<gene>
    <name evidence="2" type="ORF">DERYTH_LOCUS22186</name>
</gene>
<accession>A0A9N9JSF0</accession>
<evidence type="ECO:0000313" key="2">
    <source>
        <dbReference type="EMBL" id="CAG8795013.1"/>
    </source>
</evidence>
<feature type="region of interest" description="Disordered" evidence="1">
    <location>
        <begin position="201"/>
        <end position="222"/>
    </location>
</feature>
<feature type="non-terminal residue" evidence="2">
    <location>
        <position position="1"/>
    </location>
</feature>
<keyword evidence="3" id="KW-1185">Reference proteome</keyword>
<proteinExistence type="predicted"/>
<reference evidence="2" key="1">
    <citation type="submission" date="2021-06" db="EMBL/GenBank/DDBJ databases">
        <authorList>
            <person name="Kallberg Y."/>
            <person name="Tangrot J."/>
            <person name="Rosling A."/>
        </authorList>
    </citation>
    <scope>NUCLEOTIDE SEQUENCE</scope>
    <source>
        <strain evidence="2">MA453B</strain>
    </source>
</reference>
<evidence type="ECO:0000313" key="3">
    <source>
        <dbReference type="Proteomes" id="UP000789405"/>
    </source>
</evidence>
<protein>
    <submittedName>
        <fullName evidence="2">14398_t:CDS:1</fullName>
    </submittedName>
</protein>
<sequence length="222" mass="25707">KTQNCSASKRQIGNETTIYERRADPSGLKFGPKVIGDYKFKITNKHKDSGMCGKCDCKKNHYNFHIDKIKDKLRGTYNVYRNYHIVEWQKVCPNEDCLCVWDSKKQKDYVNKCSKNIESDLLNIEAVIESEILKLYNIKNIADLPGLLENYTIMNTSHRVIKEKVKDKHVFVDKDKGGSTYNGFEILNEIHIMVKRIQPPLTNPNSKPFERKMNCSNEGLTP</sequence>
<comment type="caution">
    <text evidence="2">The sequence shown here is derived from an EMBL/GenBank/DDBJ whole genome shotgun (WGS) entry which is preliminary data.</text>
</comment>
<dbReference type="Proteomes" id="UP000789405">
    <property type="component" value="Unassembled WGS sequence"/>
</dbReference>
<dbReference type="AlphaFoldDB" id="A0A9N9JSF0"/>
<dbReference type="OrthoDB" id="10330029at2759"/>